<dbReference type="EC" id="3.2.1.4" evidence="2"/>
<keyword evidence="7" id="KW-0732">Signal</keyword>
<dbReference type="PANTHER" id="PTHR34142:SF1">
    <property type="entry name" value="GLYCOSIDE HYDROLASE FAMILY 5 DOMAIN-CONTAINING PROTEIN"/>
    <property type="match status" value="1"/>
</dbReference>
<keyword evidence="10" id="KW-1185">Reference proteome</keyword>
<evidence type="ECO:0000256" key="4">
    <source>
        <dbReference type="ARBA" id="ARBA00023295"/>
    </source>
</evidence>
<evidence type="ECO:0000313" key="9">
    <source>
        <dbReference type="EMBL" id="MCI2241850.1"/>
    </source>
</evidence>
<dbReference type="RefSeq" id="WP_242164497.1">
    <property type="nucleotide sequence ID" value="NZ_JAJMLW010000002.1"/>
</dbReference>
<dbReference type="InterPro" id="IPR001547">
    <property type="entry name" value="Glyco_hydro_5"/>
</dbReference>
<comment type="similarity">
    <text evidence="5">Belongs to the glycosyl hydrolase 5 (cellulase A) family.</text>
</comment>
<organism evidence="9 10">
    <name type="scientific">Adlercreutzia faecimuris</name>
    <dbReference type="NCBI Taxonomy" id="2897341"/>
    <lineage>
        <taxon>Bacteria</taxon>
        <taxon>Bacillati</taxon>
        <taxon>Actinomycetota</taxon>
        <taxon>Coriobacteriia</taxon>
        <taxon>Eggerthellales</taxon>
        <taxon>Eggerthellaceae</taxon>
        <taxon>Adlercreutzia</taxon>
    </lineage>
</organism>
<feature type="region of interest" description="Disordered" evidence="6">
    <location>
        <begin position="39"/>
        <end position="88"/>
    </location>
</feature>
<sequence>MFRLTPIRVPTAGPSALTVRLVALVALAVLLAGCSAPAPAGPGASEGPAPEAAAPSPDAEGASLAEDPAPASAEAPAAPDPAAATPSTAGALQVRGARLCGADGAPVQLRGVSTHGLAWFPQYVNPALFAELRDDWGANVVRLALYTAEYGGWCAGGDREALGRLVRDGVAWAADADLYAIVDWHVLSDQTPLAHADEAVAFFSVVSADLAGRDNVLYEICNEPNGSVTWDDVRAYAERVIPAIRANDPDAVVIVGTPEWSQRVDEAAAAPLAGELGDNVLYALHFYAATHQQPLRDRLAAAVAAGLPVFVSEFGICDASGSGAVDYASADAWVALMDELGVSYVCWNLSNKDESSALFLPGCEKESGFTDADLSAEGRWLRAVLRGEAPPAA</sequence>
<evidence type="ECO:0000256" key="2">
    <source>
        <dbReference type="ARBA" id="ARBA00012601"/>
    </source>
</evidence>
<keyword evidence="4 5" id="KW-0326">Glycosidase</keyword>
<evidence type="ECO:0000256" key="7">
    <source>
        <dbReference type="SAM" id="SignalP"/>
    </source>
</evidence>
<dbReference type="InterPro" id="IPR017853">
    <property type="entry name" value="GH"/>
</dbReference>
<reference evidence="9" key="1">
    <citation type="submission" date="2021-11" db="EMBL/GenBank/DDBJ databases">
        <title>A Novel Adlercreutzia Species, isolated from a Allomyrina dichotoma larva feces.</title>
        <authorList>
            <person name="Suh M.K."/>
        </authorList>
    </citation>
    <scope>NUCLEOTIDE SEQUENCE</scope>
    <source>
        <strain evidence="9">JBNU-10</strain>
    </source>
</reference>
<feature type="chain" id="PRO_5045445593" description="cellulase" evidence="7">
    <location>
        <begin position="41"/>
        <end position="393"/>
    </location>
</feature>
<feature type="domain" description="Glycoside hydrolase family 5" evidence="8">
    <location>
        <begin position="101"/>
        <end position="352"/>
    </location>
</feature>
<dbReference type="Pfam" id="PF00150">
    <property type="entry name" value="Cellulase"/>
    <property type="match status" value="1"/>
</dbReference>
<dbReference type="PROSITE" id="PS00659">
    <property type="entry name" value="GLYCOSYL_HYDROL_F5"/>
    <property type="match status" value="1"/>
</dbReference>
<evidence type="ECO:0000259" key="8">
    <source>
        <dbReference type="Pfam" id="PF00150"/>
    </source>
</evidence>
<dbReference type="GO" id="GO:0016787">
    <property type="term" value="F:hydrolase activity"/>
    <property type="evidence" value="ECO:0007669"/>
    <property type="project" value="UniProtKB-KW"/>
</dbReference>
<dbReference type="SUPFAM" id="SSF51445">
    <property type="entry name" value="(Trans)glycosidases"/>
    <property type="match status" value="1"/>
</dbReference>
<evidence type="ECO:0000256" key="3">
    <source>
        <dbReference type="ARBA" id="ARBA00022801"/>
    </source>
</evidence>
<comment type="caution">
    <text evidence="9">The sequence shown here is derived from an EMBL/GenBank/DDBJ whole genome shotgun (WGS) entry which is preliminary data.</text>
</comment>
<proteinExistence type="inferred from homology"/>
<feature type="signal peptide" evidence="7">
    <location>
        <begin position="1"/>
        <end position="40"/>
    </location>
</feature>
<evidence type="ECO:0000256" key="5">
    <source>
        <dbReference type="RuleBase" id="RU361153"/>
    </source>
</evidence>
<keyword evidence="3 5" id="KW-0378">Hydrolase</keyword>
<protein>
    <recommendedName>
        <fullName evidence="2">cellulase</fullName>
        <ecNumber evidence="2">3.2.1.4</ecNumber>
    </recommendedName>
</protein>
<dbReference type="PROSITE" id="PS51257">
    <property type="entry name" value="PROKAR_LIPOPROTEIN"/>
    <property type="match status" value="1"/>
</dbReference>
<evidence type="ECO:0000256" key="1">
    <source>
        <dbReference type="ARBA" id="ARBA00000966"/>
    </source>
</evidence>
<comment type="catalytic activity">
    <reaction evidence="1">
        <text>Endohydrolysis of (1-&gt;4)-beta-D-glucosidic linkages in cellulose, lichenin and cereal beta-D-glucans.</text>
        <dbReference type="EC" id="3.2.1.4"/>
    </reaction>
</comment>
<evidence type="ECO:0000256" key="6">
    <source>
        <dbReference type="SAM" id="MobiDB-lite"/>
    </source>
</evidence>
<dbReference type="Proteomes" id="UP001430755">
    <property type="component" value="Unassembled WGS sequence"/>
</dbReference>
<dbReference type="Gene3D" id="3.20.20.80">
    <property type="entry name" value="Glycosidases"/>
    <property type="match status" value="1"/>
</dbReference>
<dbReference type="PANTHER" id="PTHR34142">
    <property type="entry name" value="ENDO-BETA-1,4-GLUCANASE A"/>
    <property type="match status" value="1"/>
</dbReference>
<dbReference type="InterPro" id="IPR018087">
    <property type="entry name" value="Glyco_hydro_5_CS"/>
</dbReference>
<accession>A0ABS9WGE4</accession>
<evidence type="ECO:0000313" key="10">
    <source>
        <dbReference type="Proteomes" id="UP001430755"/>
    </source>
</evidence>
<dbReference type="EMBL" id="JAJMLW010000002">
    <property type="protein sequence ID" value="MCI2241850.1"/>
    <property type="molecule type" value="Genomic_DNA"/>
</dbReference>
<gene>
    <name evidence="9" type="ORF">LPT13_05715</name>
</gene>
<name>A0ABS9WGE4_9ACTN</name>